<keyword evidence="2 5" id="KW-0812">Transmembrane</keyword>
<feature type="transmembrane region" description="Helical" evidence="6">
    <location>
        <begin position="127"/>
        <end position="148"/>
    </location>
</feature>
<comment type="caution">
    <text evidence="8">The sequence shown here is derived from an EMBL/GenBank/DDBJ whole genome shotgun (WGS) entry which is preliminary data.</text>
</comment>
<evidence type="ECO:0000313" key="9">
    <source>
        <dbReference type="Proteomes" id="UP000276133"/>
    </source>
</evidence>
<dbReference type="EMBL" id="REGN01001578">
    <property type="protein sequence ID" value="RNA33771.1"/>
    <property type="molecule type" value="Genomic_DNA"/>
</dbReference>
<evidence type="ECO:0000256" key="4">
    <source>
        <dbReference type="ARBA" id="ARBA00023136"/>
    </source>
</evidence>
<dbReference type="AlphaFoldDB" id="A0A3M7SDC4"/>
<dbReference type="PROSITE" id="PS51225">
    <property type="entry name" value="MARVEL"/>
    <property type="match status" value="1"/>
</dbReference>
<name>A0A3M7SDC4_BRAPC</name>
<feature type="transmembrane region" description="Helical" evidence="6">
    <location>
        <begin position="48"/>
        <end position="70"/>
    </location>
</feature>
<dbReference type="Proteomes" id="UP000276133">
    <property type="component" value="Unassembled WGS sequence"/>
</dbReference>
<feature type="transmembrane region" description="Helical" evidence="6">
    <location>
        <begin position="178"/>
        <end position="195"/>
    </location>
</feature>
<keyword evidence="9" id="KW-1185">Reference proteome</keyword>
<sequence length="222" mass="24730">MIVQSYFKSLKGFLRVFLLLLLLAMIVSSAVALKTNFSNLKDLEPTRSALLAFSIIGFLENLFIYLLNTFNGMNTKPLSEYPILLISTIIEVLISIAILGASIAAAIAESDFEKIENFTQYRGAYGAAAGFGFASFIIYFVIIIFAYIDLSKTNSFESVNTNVQGPVAVQETALRTKIILVNFCFLFFSNSFFFLTSPLKDSNHDQIEQGEQKANNSNQIQY</sequence>
<evidence type="ECO:0000313" key="8">
    <source>
        <dbReference type="EMBL" id="RNA33771.1"/>
    </source>
</evidence>
<evidence type="ECO:0000256" key="5">
    <source>
        <dbReference type="PROSITE-ProRule" id="PRU00581"/>
    </source>
</evidence>
<feature type="domain" description="MARVEL" evidence="7">
    <location>
        <begin position="6"/>
        <end position="151"/>
    </location>
</feature>
<evidence type="ECO:0000256" key="2">
    <source>
        <dbReference type="ARBA" id="ARBA00022692"/>
    </source>
</evidence>
<evidence type="ECO:0000256" key="3">
    <source>
        <dbReference type="ARBA" id="ARBA00022989"/>
    </source>
</evidence>
<feature type="transmembrane region" description="Helical" evidence="6">
    <location>
        <begin position="82"/>
        <end position="107"/>
    </location>
</feature>
<dbReference type="InterPro" id="IPR008253">
    <property type="entry name" value="Marvel"/>
</dbReference>
<evidence type="ECO:0000259" key="7">
    <source>
        <dbReference type="PROSITE" id="PS51225"/>
    </source>
</evidence>
<evidence type="ECO:0000256" key="6">
    <source>
        <dbReference type="SAM" id="Phobius"/>
    </source>
</evidence>
<protein>
    <recommendedName>
        <fullName evidence="7">MARVEL domain-containing protein</fullName>
    </recommendedName>
</protein>
<comment type="subcellular location">
    <subcellularLocation>
        <location evidence="1">Membrane</location>
        <topology evidence="1">Multi-pass membrane protein</topology>
    </subcellularLocation>
</comment>
<keyword evidence="4 5" id="KW-0472">Membrane</keyword>
<reference evidence="8 9" key="1">
    <citation type="journal article" date="2018" name="Sci. Rep.">
        <title>Genomic signatures of local adaptation to the degree of environmental predictability in rotifers.</title>
        <authorList>
            <person name="Franch-Gras L."/>
            <person name="Hahn C."/>
            <person name="Garcia-Roger E.M."/>
            <person name="Carmona M.J."/>
            <person name="Serra M."/>
            <person name="Gomez A."/>
        </authorList>
    </citation>
    <scope>NUCLEOTIDE SEQUENCE [LARGE SCALE GENOMIC DNA]</scope>
    <source>
        <strain evidence="8">HYR1</strain>
    </source>
</reference>
<evidence type="ECO:0000256" key="1">
    <source>
        <dbReference type="ARBA" id="ARBA00004141"/>
    </source>
</evidence>
<keyword evidence="3 6" id="KW-1133">Transmembrane helix</keyword>
<gene>
    <name evidence="8" type="ORF">BpHYR1_046966</name>
</gene>
<organism evidence="8 9">
    <name type="scientific">Brachionus plicatilis</name>
    <name type="common">Marine rotifer</name>
    <name type="synonym">Brachionus muelleri</name>
    <dbReference type="NCBI Taxonomy" id="10195"/>
    <lineage>
        <taxon>Eukaryota</taxon>
        <taxon>Metazoa</taxon>
        <taxon>Spiralia</taxon>
        <taxon>Gnathifera</taxon>
        <taxon>Rotifera</taxon>
        <taxon>Eurotatoria</taxon>
        <taxon>Monogononta</taxon>
        <taxon>Pseudotrocha</taxon>
        <taxon>Ploima</taxon>
        <taxon>Brachionidae</taxon>
        <taxon>Brachionus</taxon>
    </lineage>
</organism>
<accession>A0A3M7SDC4</accession>
<proteinExistence type="predicted"/>
<dbReference type="Pfam" id="PF01284">
    <property type="entry name" value="MARVEL"/>
    <property type="match status" value="1"/>
</dbReference>
<dbReference type="GO" id="GO:0016020">
    <property type="term" value="C:membrane"/>
    <property type="evidence" value="ECO:0007669"/>
    <property type="project" value="UniProtKB-SubCell"/>
</dbReference>